<dbReference type="InterPro" id="IPR042404">
    <property type="entry name" value="KATNBL1"/>
</dbReference>
<dbReference type="Proteomes" id="UP000193380">
    <property type="component" value="Unassembled WGS sequence"/>
</dbReference>
<dbReference type="PANTHER" id="PTHR14682">
    <property type="entry name" value="KATNB1-LIKE PROTEIN 1"/>
    <property type="match status" value="1"/>
</dbReference>
<dbReference type="STRING" id="8022.A0A060Y9T9"/>
<evidence type="ECO:0000313" key="6">
    <source>
        <dbReference type="Proteomes" id="UP000193380"/>
    </source>
</evidence>
<dbReference type="GO" id="GO:0005856">
    <property type="term" value="C:cytoskeleton"/>
    <property type="evidence" value="ECO:0007669"/>
    <property type="project" value="UniProtKB-SubCell"/>
</dbReference>
<name>A0A060Y9T9_ONCMY</name>
<comment type="subcellular location">
    <subcellularLocation>
        <location evidence="1">Cytoplasm</location>
        <location evidence="1">Cytoskeleton</location>
    </subcellularLocation>
</comment>
<dbReference type="Pfam" id="PF13925">
    <property type="entry name" value="Katanin_con80"/>
    <property type="match status" value="1"/>
</dbReference>
<dbReference type="PANTHER" id="PTHR14682:SF1">
    <property type="entry name" value="KATNB1-LIKE PROTEIN 1"/>
    <property type="match status" value="1"/>
</dbReference>
<sequence length="362" mass="40495">MASGSHYGQGREFRQLNQGKPRGFLHHISNHYAADKNMKEVSFLNKEEIDKDCGSNAQAAFLSTAVTAAQSLGKIRHGNTFLTFPKHFSKHCQCLVYLLNQCRFPVSRCARIKAKRVSVCNKRKLSSRHSVAVSSGVRRRVPPAGRAVCDMANKENELTCPEKVQAIHYNDNCMFPVNSAAEAGSKMTGPGNKYGDYFTELSKDHDAMTHVLFGRNLRLNVALTLWRRNACELVAYLIRIEDTGVLLDCLPVITKSLQDETPCISLGCCVDLLPQVKSILTSQYEEHLIVVLHWVQSVVKKWWPELSTNGKSLLDSCSEDRNLQVMKQQLKEFWVEGPQLSLVPGTTGEMAKAIGSYLSQLH</sequence>
<dbReference type="PaxDb" id="8022-A0A060Y9T9"/>
<evidence type="ECO:0000313" key="5">
    <source>
        <dbReference type="EMBL" id="CDQ88511.1"/>
    </source>
</evidence>
<proteinExistence type="predicted"/>
<protein>
    <recommendedName>
        <fullName evidence="4">Katanin p80 subunit C-terminal domain-containing protein</fullName>
    </recommendedName>
</protein>
<dbReference type="GO" id="GO:0005730">
    <property type="term" value="C:nucleolus"/>
    <property type="evidence" value="ECO:0007669"/>
    <property type="project" value="TreeGrafter"/>
</dbReference>
<reference evidence="5" key="1">
    <citation type="journal article" date="2014" name="Nat. Commun.">
        <title>The rainbow trout genome provides novel insights into evolution after whole-genome duplication in vertebrates.</title>
        <authorList>
            <person name="Berthelot C."/>
            <person name="Brunet F."/>
            <person name="Chalopin D."/>
            <person name="Juanchich A."/>
            <person name="Bernard M."/>
            <person name="Noel B."/>
            <person name="Bento P."/>
            <person name="Da Silva C."/>
            <person name="Labadie K."/>
            <person name="Alberti A."/>
            <person name="Aury J.M."/>
            <person name="Louis A."/>
            <person name="Dehais P."/>
            <person name="Bardou P."/>
            <person name="Montfort J."/>
            <person name="Klopp C."/>
            <person name="Cabau C."/>
            <person name="Gaspin C."/>
            <person name="Thorgaard G.H."/>
            <person name="Boussaha M."/>
            <person name="Quillet E."/>
            <person name="Guyomard R."/>
            <person name="Galiana D."/>
            <person name="Bobe J."/>
            <person name="Volff J.N."/>
            <person name="Genet C."/>
            <person name="Wincker P."/>
            <person name="Jaillon O."/>
            <person name="Roest Crollius H."/>
            <person name="Guiguen Y."/>
        </authorList>
    </citation>
    <scope>NUCLEOTIDE SEQUENCE [LARGE SCALE GENOMIC DNA]</scope>
</reference>
<gene>
    <name evidence="5" type="ORF">GSONMT00046909001</name>
</gene>
<dbReference type="GO" id="GO:0008017">
    <property type="term" value="F:microtubule binding"/>
    <property type="evidence" value="ECO:0007669"/>
    <property type="project" value="InterPro"/>
</dbReference>
<evidence type="ECO:0000259" key="4">
    <source>
        <dbReference type="Pfam" id="PF13925"/>
    </source>
</evidence>
<evidence type="ECO:0000256" key="1">
    <source>
        <dbReference type="ARBA" id="ARBA00004245"/>
    </source>
</evidence>
<keyword evidence="2" id="KW-0963">Cytoplasm</keyword>
<organism evidence="5 6">
    <name type="scientific">Oncorhynchus mykiss</name>
    <name type="common">Rainbow trout</name>
    <name type="synonym">Salmo gairdneri</name>
    <dbReference type="NCBI Taxonomy" id="8022"/>
    <lineage>
        <taxon>Eukaryota</taxon>
        <taxon>Metazoa</taxon>
        <taxon>Chordata</taxon>
        <taxon>Craniata</taxon>
        <taxon>Vertebrata</taxon>
        <taxon>Euteleostomi</taxon>
        <taxon>Actinopterygii</taxon>
        <taxon>Neopterygii</taxon>
        <taxon>Teleostei</taxon>
        <taxon>Protacanthopterygii</taxon>
        <taxon>Salmoniformes</taxon>
        <taxon>Salmonidae</taxon>
        <taxon>Salmoninae</taxon>
        <taxon>Oncorhynchus</taxon>
    </lineage>
</organism>
<dbReference type="InterPro" id="IPR028021">
    <property type="entry name" value="Katanin_C-terminal"/>
</dbReference>
<dbReference type="EMBL" id="FR908682">
    <property type="protein sequence ID" value="CDQ88511.1"/>
    <property type="molecule type" value="Genomic_DNA"/>
</dbReference>
<reference evidence="5" key="2">
    <citation type="submission" date="2014-03" db="EMBL/GenBank/DDBJ databases">
        <authorList>
            <person name="Genoscope - CEA"/>
        </authorList>
    </citation>
    <scope>NUCLEOTIDE SEQUENCE</scope>
</reference>
<dbReference type="AlphaFoldDB" id="A0A060Y9T9"/>
<keyword evidence="3" id="KW-0206">Cytoskeleton</keyword>
<accession>A0A060Y9T9</accession>
<evidence type="ECO:0000256" key="2">
    <source>
        <dbReference type="ARBA" id="ARBA00022490"/>
    </source>
</evidence>
<feature type="domain" description="Katanin p80 subunit C-terminal" evidence="4">
    <location>
        <begin position="203"/>
        <end position="356"/>
    </location>
</feature>
<evidence type="ECO:0000256" key="3">
    <source>
        <dbReference type="ARBA" id="ARBA00023212"/>
    </source>
</evidence>